<proteinExistence type="predicted"/>
<dbReference type="EMBL" id="JAOYFB010000004">
    <property type="protein sequence ID" value="KAK4013795.1"/>
    <property type="molecule type" value="Genomic_DNA"/>
</dbReference>
<dbReference type="Proteomes" id="UP001234178">
    <property type="component" value="Unassembled WGS sequence"/>
</dbReference>
<comment type="caution">
    <text evidence="1">The sequence shown here is derived from an EMBL/GenBank/DDBJ whole genome shotgun (WGS) entry which is preliminary data.</text>
</comment>
<accession>A0ABQ9ZMH2</accession>
<protein>
    <submittedName>
        <fullName evidence="1">Uncharacterized protein</fullName>
    </submittedName>
</protein>
<reference evidence="1 2" key="1">
    <citation type="journal article" date="2023" name="Nucleic Acids Res.">
        <title>The hologenome of Daphnia magna reveals possible DNA methylation and microbiome-mediated evolution of the host genome.</title>
        <authorList>
            <person name="Chaturvedi A."/>
            <person name="Li X."/>
            <person name="Dhandapani V."/>
            <person name="Marshall H."/>
            <person name="Kissane S."/>
            <person name="Cuenca-Cambronero M."/>
            <person name="Asole G."/>
            <person name="Calvet F."/>
            <person name="Ruiz-Romero M."/>
            <person name="Marangio P."/>
            <person name="Guigo R."/>
            <person name="Rago D."/>
            <person name="Mirbahai L."/>
            <person name="Eastwood N."/>
            <person name="Colbourne J.K."/>
            <person name="Zhou J."/>
            <person name="Mallon E."/>
            <person name="Orsini L."/>
        </authorList>
    </citation>
    <scope>NUCLEOTIDE SEQUENCE [LARGE SCALE GENOMIC DNA]</scope>
    <source>
        <strain evidence="1">LRV0_1</strain>
    </source>
</reference>
<name>A0ABQ9ZMH2_9CRUS</name>
<evidence type="ECO:0000313" key="2">
    <source>
        <dbReference type="Proteomes" id="UP001234178"/>
    </source>
</evidence>
<sequence>MGGGKRKPSRLTPVSPRKVKTHGITKYKLMVPQCIHIEYKSKNSWYNSVFTLNTKVKTHGITIEVKTHEGENSWYNSVFTLNTKYRKLMVHNSVFTLNTIYIQVNTHGMQCIHIEYKN</sequence>
<keyword evidence="2" id="KW-1185">Reference proteome</keyword>
<gene>
    <name evidence="1" type="ORF">OUZ56_026348</name>
</gene>
<evidence type="ECO:0000313" key="1">
    <source>
        <dbReference type="EMBL" id="KAK4013795.1"/>
    </source>
</evidence>
<organism evidence="1 2">
    <name type="scientific">Daphnia magna</name>
    <dbReference type="NCBI Taxonomy" id="35525"/>
    <lineage>
        <taxon>Eukaryota</taxon>
        <taxon>Metazoa</taxon>
        <taxon>Ecdysozoa</taxon>
        <taxon>Arthropoda</taxon>
        <taxon>Crustacea</taxon>
        <taxon>Branchiopoda</taxon>
        <taxon>Diplostraca</taxon>
        <taxon>Cladocera</taxon>
        <taxon>Anomopoda</taxon>
        <taxon>Daphniidae</taxon>
        <taxon>Daphnia</taxon>
    </lineage>
</organism>